<sequence length="282" mass="31422">MRIRAIVQIGFVLLLSVAVQAEEDVRGGEDPQQLPRFPLSWIVSYSEEKVPEYALATGPMKKLEGVISPEKIEISKGLLTRVTYRVPDAHTPKKIFAYYLKNLQSINAEILFQCSSRQCGSSNQWANNYFEVAELYGIDRTQYYLSATTGNMQLALYTVKRGNRRVYIHLDILKPAEQTEESLAADLQQQGFSWLDDSENINPITNYLVRNPQQKILIGSYARTAGEGVSELLSRSNDAANKLAEQLIAAGVETQRIETVGVGPAVPIAGRGKDSGVWVQLR</sequence>
<protein>
    <recommendedName>
        <fullName evidence="4">DUF4892 domain-containing protein</fullName>
    </recommendedName>
</protein>
<dbReference type="KEGG" id="ajp:AMJAP_1818"/>
<evidence type="ECO:0008006" key="4">
    <source>
        <dbReference type="Google" id="ProtNLM"/>
    </source>
</evidence>
<dbReference type="Proteomes" id="UP000595663">
    <property type="component" value="Chromosome"/>
</dbReference>
<keyword evidence="3" id="KW-1185">Reference proteome</keyword>
<name>A0A7R6P5N1_9GAMM</name>
<dbReference type="OrthoDB" id="5741786at2"/>
<dbReference type="Pfam" id="PF16234">
    <property type="entry name" value="DUF4892"/>
    <property type="match status" value="1"/>
</dbReference>
<keyword evidence="1" id="KW-0732">Signal</keyword>
<dbReference type="InterPro" id="IPR036737">
    <property type="entry name" value="OmpA-like_sf"/>
</dbReference>
<feature type="signal peptide" evidence="1">
    <location>
        <begin position="1"/>
        <end position="21"/>
    </location>
</feature>
<dbReference type="RefSeq" id="WP_019622263.1">
    <property type="nucleotide sequence ID" value="NZ_AP014545.1"/>
</dbReference>
<dbReference type="InterPro" id="IPR032608">
    <property type="entry name" value="DUF4892"/>
</dbReference>
<dbReference type="AlphaFoldDB" id="A0A7R6P5N1"/>
<dbReference type="SUPFAM" id="SSF103088">
    <property type="entry name" value="OmpA-like"/>
    <property type="match status" value="1"/>
</dbReference>
<dbReference type="EMBL" id="AP014545">
    <property type="protein sequence ID" value="BBB26409.1"/>
    <property type="molecule type" value="Genomic_DNA"/>
</dbReference>
<evidence type="ECO:0000313" key="2">
    <source>
        <dbReference type="EMBL" id="BBB26409.1"/>
    </source>
</evidence>
<accession>A0A7R6P5N1</accession>
<feature type="chain" id="PRO_5032493295" description="DUF4892 domain-containing protein" evidence="1">
    <location>
        <begin position="22"/>
        <end position="282"/>
    </location>
</feature>
<reference evidence="2 3" key="1">
    <citation type="journal article" date="2008" name="Int. J. Syst. Evol. Microbiol.">
        <title>Amphritea japonica sp. nov. and Amphritea balenae sp. nov., isolated from the sediment adjacent to sperm whale carcasses off Kagoshima, Japan.</title>
        <authorList>
            <person name="Miyazaki M."/>
            <person name="Nogi Y."/>
            <person name="Fujiwara Y."/>
            <person name="Kawato M."/>
            <person name="Nagahama T."/>
            <person name="Kubokawa K."/>
            <person name="Horikoshi K."/>
        </authorList>
    </citation>
    <scope>NUCLEOTIDE SEQUENCE [LARGE SCALE GENOMIC DNA]</scope>
    <source>
        <strain evidence="2 3">ATCC BAA-1530</strain>
    </source>
</reference>
<gene>
    <name evidence="2" type="ORF">AMJAP_1818</name>
</gene>
<evidence type="ECO:0000256" key="1">
    <source>
        <dbReference type="SAM" id="SignalP"/>
    </source>
</evidence>
<evidence type="ECO:0000313" key="3">
    <source>
        <dbReference type="Proteomes" id="UP000595663"/>
    </source>
</evidence>
<dbReference type="Gene3D" id="3.30.1330.60">
    <property type="entry name" value="OmpA-like domain"/>
    <property type="match status" value="1"/>
</dbReference>
<organism evidence="2 3">
    <name type="scientific">Amphritea japonica ATCC BAA-1530</name>
    <dbReference type="NCBI Taxonomy" id="1278309"/>
    <lineage>
        <taxon>Bacteria</taxon>
        <taxon>Pseudomonadati</taxon>
        <taxon>Pseudomonadota</taxon>
        <taxon>Gammaproteobacteria</taxon>
        <taxon>Oceanospirillales</taxon>
        <taxon>Oceanospirillaceae</taxon>
        <taxon>Amphritea</taxon>
    </lineage>
</organism>
<proteinExistence type="predicted"/>